<keyword evidence="1 2" id="KW-0694">RNA-binding</keyword>
<accession>A0ABR2QZR4</accession>
<dbReference type="Gene3D" id="3.30.70.330">
    <property type="match status" value="2"/>
</dbReference>
<dbReference type="InterPro" id="IPR000504">
    <property type="entry name" value="RRM_dom"/>
</dbReference>
<sequence length="279" mass="30952">MAAIEAVTALFFPRHPSSSPKPTRLYSLTPHVSISTPLFSQNFPISPLISTPKNLGLTLYSTLQELSVEAETEKTPKPNVKRKLFVLNLPRAYSVADVKDLFGQYGNVKDVEIIREKDGKSRNFSFVTMASGEEAQAAVDNLDSHDVSGRIIRVEFARKFKRPLPASTQPIVVASREPRHKLYVSNLNWKVRSTHLREFFSAFNPVSARVIFGTPSGQSAGYGFVSFATKEEAEAAISTLDGKELMDRPLRLKFSEKTADESGDENTEQKEPAGETQES</sequence>
<dbReference type="Proteomes" id="UP001396334">
    <property type="component" value="Unassembled WGS sequence"/>
</dbReference>
<dbReference type="EMBL" id="JBBPBN010000029">
    <property type="protein sequence ID" value="KAK9006166.1"/>
    <property type="molecule type" value="Genomic_DNA"/>
</dbReference>
<reference evidence="5 6" key="1">
    <citation type="journal article" date="2024" name="G3 (Bethesda)">
        <title>Genome assembly of Hibiscus sabdariffa L. provides insights into metabolisms of medicinal natural products.</title>
        <authorList>
            <person name="Kim T."/>
        </authorList>
    </citation>
    <scope>NUCLEOTIDE SEQUENCE [LARGE SCALE GENOMIC DNA]</scope>
    <source>
        <strain evidence="5">TK-2024</strain>
        <tissue evidence="5">Old leaves</tissue>
    </source>
</reference>
<evidence type="ECO:0000256" key="1">
    <source>
        <dbReference type="ARBA" id="ARBA00022884"/>
    </source>
</evidence>
<dbReference type="Pfam" id="PF00076">
    <property type="entry name" value="RRM_1"/>
    <property type="match status" value="2"/>
</dbReference>
<evidence type="ECO:0000256" key="2">
    <source>
        <dbReference type="PROSITE-ProRule" id="PRU00176"/>
    </source>
</evidence>
<keyword evidence="6" id="KW-1185">Reference proteome</keyword>
<gene>
    <name evidence="5" type="ORF">V6N11_035211</name>
</gene>
<dbReference type="PROSITE" id="PS50102">
    <property type="entry name" value="RRM"/>
    <property type="match status" value="2"/>
</dbReference>
<feature type="region of interest" description="Disordered" evidence="3">
    <location>
        <begin position="253"/>
        <end position="279"/>
    </location>
</feature>
<dbReference type="SUPFAM" id="SSF54928">
    <property type="entry name" value="RNA-binding domain, RBD"/>
    <property type="match status" value="2"/>
</dbReference>
<dbReference type="PANTHER" id="PTHR48025:SF6">
    <property type="entry name" value="RRM DOMAIN-CONTAINING PROTEIN"/>
    <property type="match status" value="1"/>
</dbReference>
<organism evidence="5 6">
    <name type="scientific">Hibiscus sabdariffa</name>
    <name type="common">roselle</name>
    <dbReference type="NCBI Taxonomy" id="183260"/>
    <lineage>
        <taxon>Eukaryota</taxon>
        <taxon>Viridiplantae</taxon>
        <taxon>Streptophyta</taxon>
        <taxon>Embryophyta</taxon>
        <taxon>Tracheophyta</taxon>
        <taxon>Spermatophyta</taxon>
        <taxon>Magnoliopsida</taxon>
        <taxon>eudicotyledons</taxon>
        <taxon>Gunneridae</taxon>
        <taxon>Pentapetalae</taxon>
        <taxon>rosids</taxon>
        <taxon>malvids</taxon>
        <taxon>Malvales</taxon>
        <taxon>Malvaceae</taxon>
        <taxon>Malvoideae</taxon>
        <taxon>Hibiscus</taxon>
    </lineage>
</organism>
<evidence type="ECO:0000259" key="4">
    <source>
        <dbReference type="PROSITE" id="PS50102"/>
    </source>
</evidence>
<evidence type="ECO:0000313" key="5">
    <source>
        <dbReference type="EMBL" id="KAK9006166.1"/>
    </source>
</evidence>
<feature type="domain" description="RRM" evidence="4">
    <location>
        <begin position="82"/>
        <end position="159"/>
    </location>
</feature>
<proteinExistence type="predicted"/>
<evidence type="ECO:0000256" key="3">
    <source>
        <dbReference type="SAM" id="MobiDB-lite"/>
    </source>
</evidence>
<dbReference type="SMART" id="SM00360">
    <property type="entry name" value="RRM"/>
    <property type="match status" value="2"/>
</dbReference>
<comment type="caution">
    <text evidence="5">The sequence shown here is derived from an EMBL/GenBank/DDBJ whole genome shotgun (WGS) entry which is preliminary data.</text>
</comment>
<dbReference type="CDD" id="cd00590">
    <property type="entry name" value="RRM_SF"/>
    <property type="match status" value="1"/>
</dbReference>
<evidence type="ECO:0000313" key="6">
    <source>
        <dbReference type="Proteomes" id="UP001396334"/>
    </source>
</evidence>
<dbReference type="InterPro" id="IPR035979">
    <property type="entry name" value="RBD_domain_sf"/>
</dbReference>
<dbReference type="InterPro" id="IPR012677">
    <property type="entry name" value="Nucleotide-bd_a/b_plait_sf"/>
</dbReference>
<protein>
    <recommendedName>
        <fullName evidence="4">RRM domain-containing protein</fullName>
    </recommendedName>
</protein>
<feature type="domain" description="RRM" evidence="4">
    <location>
        <begin position="180"/>
        <end position="257"/>
    </location>
</feature>
<dbReference type="InterPro" id="IPR050502">
    <property type="entry name" value="Euk_RNA-bind_prot"/>
</dbReference>
<name>A0ABR2QZR4_9ROSI</name>
<dbReference type="PANTHER" id="PTHR48025">
    <property type="entry name" value="OS02G0815200 PROTEIN"/>
    <property type="match status" value="1"/>
</dbReference>